<gene>
    <name evidence="4" type="ORF">Ae201684_007123</name>
</gene>
<feature type="transmembrane region" description="Helical" evidence="2">
    <location>
        <begin position="989"/>
        <end position="1013"/>
    </location>
</feature>
<feature type="transmembrane region" description="Helical" evidence="2">
    <location>
        <begin position="786"/>
        <end position="804"/>
    </location>
</feature>
<dbReference type="InterPro" id="IPR001810">
    <property type="entry name" value="F-box_dom"/>
</dbReference>
<reference evidence="4 5" key="1">
    <citation type="submission" date="2019-07" db="EMBL/GenBank/DDBJ databases">
        <title>Genomics analysis of Aphanomyces spp. identifies a new class of oomycete effector associated with host adaptation.</title>
        <authorList>
            <person name="Gaulin E."/>
        </authorList>
    </citation>
    <scope>NUCLEOTIDE SEQUENCE [LARGE SCALE GENOMIC DNA]</scope>
    <source>
        <strain evidence="4 5">ATCC 201684</strain>
    </source>
</reference>
<keyword evidence="2" id="KW-1133">Transmembrane helix</keyword>
<feature type="transmembrane region" description="Helical" evidence="2">
    <location>
        <begin position="855"/>
        <end position="873"/>
    </location>
</feature>
<feature type="transmembrane region" description="Helical" evidence="2">
    <location>
        <begin position="648"/>
        <end position="670"/>
    </location>
</feature>
<feature type="transmembrane region" description="Helical" evidence="2">
    <location>
        <begin position="682"/>
        <end position="706"/>
    </location>
</feature>
<feature type="transmembrane region" description="Helical" evidence="2">
    <location>
        <begin position="130"/>
        <end position="152"/>
    </location>
</feature>
<name>A0A6G0X9U4_9STRA</name>
<evidence type="ECO:0000256" key="2">
    <source>
        <dbReference type="SAM" id="Phobius"/>
    </source>
</evidence>
<feature type="transmembrane region" description="Helical" evidence="2">
    <location>
        <begin position="200"/>
        <end position="226"/>
    </location>
</feature>
<feature type="transmembrane region" description="Helical" evidence="2">
    <location>
        <begin position="922"/>
        <end position="940"/>
    </location>
</feature>
<dbReference type="Proteomes" id="UP000481153">
    <property type="component" value="Unassembled WGS sequence"/>
</dbReference>
<feature type="transmembrane region" description="Helical" evidence="2">
    <location>
        <begin position="960"/>
        <end position="983"/>
    </location>
</feature>
<protein>
    <recommendedName>
        <fullName evidence="3">F-box domain-containing protein</fullName>
    </recommendedName>
</protein>
<feature type="transmembrane region" description="Helical" evidence="2">
    <location>
        <begin position="712"/>
        <end position="734"/>
    </location>
</feature>
<dbReference type="EMBL" id="VJMJ01000088">
    <property type="protein sequence ID" value="KAF0736673.1"/>
    <property type="molecule type" value="Genomic_DNA"/>
</dbReference>
<evidence type="ECO:0000313" key="5">
    <source>
        <dbReference type="Proteomes" id="UP000481153"/>
    </source>
</evidence>
<keyword evidence="2" id="KW-0812">Transmembrane</keyword>
<feature type="domain" description="F-box" evidence="3">
    <location>
        <begin position="1104"/>
        <end position="1152"/>
    </location>
</feature>
<feature type="transmembrane region" description="Helical" evidence="2">
    <location>
        <begin position="383"/>
        <end position="400"/>
    </location>
</feature>
<feature type="transmembrane region" description="Helical" evidence="2">
    <location>
        <begin position="238"/>
        <end position="261"/>
    </location>
</feature>
<feature type="transmembrane region" description="Helical" evidence="2">
    <location>
        <begin position="324"/>
        <end position="342"/>
    </location>
</feature>
<feature type="transmembrane region" description="Helical" evidence="2">
    <location>
        <begin position="1061"/>
        <end position="1083"/>
    </location>
</feature>
<evidence type="ECO:0000256" key="1">
    <source>
        <dbReference type="SAM" id="MobiDB-lite"/>
    </source>
</evidence>
<sequence>MTGLLVDTMIRKSYKRPPKLAQMSLGPADVDDKDASSDRKDNIDPVAASPYLEQHIPETTALGEVLLAFADTSTNTCRPRSAVDYVWDVIGRSSPWYVHMILCTGVLLVWWFTILAIYNSVSSRFAQFGTVLLLVICSAMAYCFLSWLLMRIPMTAEIGYRLWWRHKPKDDDAAVLGTFLETCTWLALVVGTYGASQNPFVAVILGGISGLWVAATGDFLLAYIRVQSAVIKDEAQPLWLKYTVTTVCLGYIVVGLVRLFYNFLVDNNVESMVLQYLLSILVGVSLVVLSEVLLLYSPTRYAGVILQSRVVHAKTNWSSHPLRSLVELAFVFAATVVLYDYLDDFVVSLQAGTLASTIFILCGEFYFYPSATPASHDVQNDHWIKMLPLGSLIVFMLYQLALVLSWQSFLAMAEVGIVAFVAKLLRAQTLWGRFQEFLRNLVAWPIRTTMEVLAHCVFLHILPRSISTWTHVISTTVFDLGLVHCQSTGLTLWHGISALQYSPSWVFAVQLRRTRSIDEIAPLHNWMWEAVDEPDAQTSSIRVPISIMANLVVVVSVLLSGLRYGTLLLSRISGVVPVVMIAGFLALCAGTLIGVLTCSSHPTFRLLRRVLFTSIKQQCSLHPLHVLVQVVVCLGVFVGTYAISGGAWSSAALFASASAIGVIGGGQYVVRRLSTHETLDATYAVIFFVVLLSYAVGVSLFCIYVYIDRIEIAFCLATLSGVVFVASSELFLMWEPTRVAGIILQTRVTQCVHNWRVEPLRSFLECLVWIAVTYGTFIIYQDFVVALHLGTLSGIVVTLAGEVFRNRWLFPQPPSEHMDQRPKVLPLVLLFAYVGAGTFQWIFEHLRSLEVTVGLATVAGIIFLCVADVLAMWQPTRWAGVILQDRFLNASEHWQLYPVRSFVEAGCFLGVIYGSYAIYGDLSVAVQCGTFSGMLVALIGEQLKSQRKLRSEDKPQYHILPFPIISVLGFVGCVAFNTIYTHLLSIEVAFALATASGVAFVVLGDMFVFWAPTRFVGLILQERTLHFTRDMRLYSWRCWWELCTCTMALYVSYSYLWRGDLLVAIQVCTFTAILVCVVGEVVLSSIQKYEQSVVQQGRWEAQAQSKLLGLPYEVLFETARFLTPEELLVTRTTCHKINSLLRAESKRFWLHATLRRQYGRAMQQTHRSLIYAAWKAIIPKVFAPREPLTVLNAKITHNRALKWVFLNADWIRRQNMPRRTDKIIELGPGDVGFDVFRHMPDKTDLAIQVEQNQMLETTRLTVPGHIYSKIQADPFSFVVSETLYEVEELSFWHICTVVFVAMVVVSIAQAALDISTTLGYV</sequence>
<dbReference type="InterPro" id="IPR036047">
    <property type="entry name" value="F-box-like_dom_sf"/>
</dbReference>
<proteinExistence type="predicted"/>
<evidence type="ECO:0000259" key="3">
    <source>
        <dbReference type="PROSITE" id="PS50181"/>
    </source>
</evidence>
<feature type="region of interest" description="Disordered" evidence="1">
    <location>
        <begin position="21"/>
        <end position="41"/>
    </location>
</feature>
<feature type="transmembrane region" description="Helical" evidence="2">
    <location>
        <begin position="763"/>
        <end position="780"/>
    </location>
</feature>
<feature type="transmembrane region" description="Helical" evidence="2">
    <location>
        <begin position="824"/>
        <end position="843"/>
    </location>
</feature>
<accession>A0A6G0X9U4</accession>
<feature type="transmembrane region" description="Helical" evidence="2">
    <location>
        <begin position="543"/>
        <end position="562"/>
    </location>
</feature>
<dbReference type="VEuPathDB" id="FungiDB:AeMF1_004064"/>
<dbReference type="SUPFAM" id="SSF81383">
    <property type="entry name" value="F-box domain"/>
    <property type="match status" value="1"/>
</dbReference>
<feature type="transmembrane region" description="Helical" evidence="2">
    <location>
        <begin position="1034"/>
        <end position="1055"/>
    </location>
</feature>
<organism evidence="4 5">
    <name type="scientific">Aphanomyces euteiches</name>
    <dbReference type="NCBI Taxonomy" id="100861"/>
    <lineage>
        <taxon>Eukaryota</taxon>
        <taxon>Sar</taxon>
        <taxon>Stramenopiles</taxon>
        <taxon>Oomycota</taxon>
        <taxon>Saprolegniomycetes</taxon>
        <taxon>Saprolegniales</taxon>
        <taxon>Verrucalvaceae</taxon>
        <taxon>Aphanomyces</taxon>
    </lineage>
</organism>
<feature type="transmembrane region" description="Helical" evidence="2">
    <location>
        <begin position="96"/>
        <end position="118"/>
    </location>
</feature>
<dbReference type="PROSITE" id="PS50181">
    <property type="entry name" value="FBOX"/>
    <property type="match status" value="1"/>
</dbReference>
<evidence type="ECO:0000313" key="4">
    <source>
        <dbReference type="EMBL" id="KAF0736673.1"/>
    </source>
</evidence>
<feature type="transmembrane region" description="Helical" evidence="2">
    <location>
        <begin position="574"/>
        <end position="598"/>
    </location>
</feature>
<feature type="transmembrane region" description="Helical" evidence="2">
    <location>
        <begin position="894"/>
        <end position="916"/>
    </location>
</feature>
<feature type="transmembrane region" description="Helical" evidence="2">
    <location>
        <begin position="273"/>
        <end position="296"/>
    </location>
</feature>
<feature type="transmembrane region" description="Helical" evidence="2">
    <location>
        <begin position="348"/>
        <end position="371"/>
    </location>
</feature>
<feature type="transmembrane region" description="Helical" evidence="2">
    <location>
        <begin position="173"/>
        <end position="194"/>
    </location>
</feature>
<keyword evidence="2" id="KW-0472">Membrane</keyword>
<feature type="transmembrane region" description="Helical" evidence="2">
    <location>
        <begin position="1291"/>
        <end position="1312"/>
    </location>
</feature>
<comment type="caution">
    <text evidence="4">The sequence shown here is derived from an EMBL/GenBank/DDBJ whole genome shotgun (WGS) entry which is preliminary data.</text>
</comment>
<keyword evidence="5" id="KW-1185">Reference proteome</keyword>
<feature type="transmembrane region" description="Helical" evidence="2">
    <location>
        <begin position="619"/>
        <end position="642"/>
    </location>
</feature>